<gene>
    <name evidence="2" type="ORF">UM93_01040</name>
</gene>
<keyword evidence="1" id="KW-0472">Membrane</keyword>
<keyword evidence="1" id="KW-1133">Transmembrane helix</keyword>
<dbReference type="HOGENOM" id="CLU_1308026_0_0_11"/>
<dbReference type="PATRIC" id="fig|1618207.4.peg.215"/>
<dbReference type="KEGG" id="ari:UM93_01040"/>
<proteinExistence type="predicted"/>
<evidence type="ECO:0000313" key="3">
    <source>
        <dbReference type="Proteomes" id="UP000061839"/>
    </source>
</evidence>
<sequence length="210" mass="23272">MGKFLHYARPWIGLLLALYALWCVVFSVLNIATLFQHEPKPSPAANLYIASMLPLLGLIWLLNRASRSAHYAYETATYRAVEHGAEFTVAVSIQAPAEQVRNATAEAISADTKLLLVDQGEDWFRASLGKKYDRAGYWLAAYLRPEAETTTLIIGFSTSTVAFQAFRLSKRRVLKLLKAIEERLSPVPLRPGLTEAADQPLASAGQQLPQ</sequence>
<dbReference type="AlphaFoldDB" id="A0A0D4BWH8"/>
<evidence type="ECO:0000256" key="1">
    <source>
        <dbReference type="SAM" id="Phobius"/>
    </source>
</evidence>
<organism evidence="2 3">
    <name type="scientific">Psychromicrobium lacuslunae</name>
    <dbReference type="NCBI Taxonomy" id="1618207"/>
    <lineage>
        <taxon>Bacteria</taxon>
        <taxon>Bacillati</taxon>
        <taxon>Actinomycetota</taxon>
        <taxon>Actinomycetes</taxon>
        <taxon>Micrococcales</taxon>
        <taxon>Micrococcaceae</taxon>
        <taxon>Psychromicrobium</taxon>
    </lineage>
</organism>
<dbReference type="STRING" id="1618207.UM93_01040"/>
<accession>A0A0D4BWH8</accession>
<dbReference type="RefSeq" id="WP_045073135.1">
    <property type="nucleotide sequence ID" value="NZ_CP011005.1"/>
</dbReference>
<feature type="transmembrane region" description="Helical" evidence="1">
    <location>
        <begin position="44"/>
        <end position="62"/>
    </location>
</feature>
<dbReference type="Proteomes" id="UP000061839">
    <property type="component" value="Chromosome"/>
</dbReference>
<protein>
    <submittedName>
        <fullName evidence="2">Uncharacterized protein</fullName>
    </submittedName>
</protein>
<name>A0A0D4BWH8_9MICC</name>
<keyword evidence="1" id="KW-0812">Transmembrane</keyword>
<dbReference type="EMBL" id="CP011005">
    <property type="protein sequence ID" value="AJT40481.1"/>
    <property type="molecule type" value="Genomic_DNA"/>
</dbReference>
<evidence type="ECO:0000313" key="2">
    <source>
        <dbReference type="EMBL" id="AJT40481.1"/>
    </source>
</evidence>
<reference evidence="2 3" key="1">
    <citation type="journal article" date="2015" name="Genome Announc.">
        <title>Complete Genome Sequencing of Protease-Producing Novel Arthrobacter sp. Strain IHBB 11108 Using PacBio Single-Molecule Real-Time Sequencing Technology.</title>
        <authorList>
            <person name="Kiran S."/>
            <person name="Swarnkar M.K."/>
            <person name="Pal M."/>
            <person name="Thakur R."/>
            <person name="Tewari R."/>
            <person name="Singh A.K."/>
            <person name="Gulati A."/>
        </authorList>
    </citation>
    <scope>NUCLEOTIDE SEQUENCE [LARGE SCALE GENOMIC DNA]</scope>
    <source>
        <strain evidence="2 3">IHBB 11108</strain>
    </source>
</reference>
<keyword evidence="3" id="KW-1185">Reference proteome</keyword>
<feature type="transmembrane region" description="Helical" evidence="1">
    <location>
        <begin position="12"/>
        <end position="32"/>
    </location>
</feature>